<feature type="transmembrane region" description="Helical" evidence="1">
    <location>
        <begin position="60"/>
        <end position="81"/>
    </location>
</feature>
<evidence type="ECO:0000256" key="1">
    <source>
        <dbReference type="SAM" id="Phobius"/>
    </source>
</evidence>
<accession>A0A023FNB9</accession>
<name>A0A023FNB9_AMBCJ</name>
<proteinExistence type="evidence at transcript level"/>
<feature type="transmembrane region" description="Helical" evidence="1">
    <location>
        <begin position="93"/>
        <end position="115"/>
    </location>
</feature>
<dbReference type="AlphaFoldDB" id="A0A023FNB9"/>
<keyword evidence="1" id="KW-0812">Transmembrane</keyword>
<evidence type="ECO:0000313" key="2">
    <source>
        <dbReference type="EMBL" id="JAC23247.1"/>
    </source>
</evidence>
<dbReference type="PANTHER" id="PTHR38640">
    <property type="entry name" value="GEO09659P1"/>
    <property type="match status" value="1"/>
</dbReference>
<dbReference type="PANTHER" id="PTHR38640:SF1">
    <property type="entry name" value="GEO09659P1"/>
    <property type="match status" value="1"/>
</dbReference>
<dbReference type="EMBL" id="GBBK01001235">
    <property type="protein sequence ID" value="JAC23247.1"/>
    <property type="molecule type" value="mRNA"/>
</dbReference>
<sequence>MASPDESTPSFRQWLARLPPFTADNVYKVYLPIAGAVSYCTFSVTVFIPELLSRLYPDQSVTVANCLLFNSHLGTGLYVYFRPHMARAPPYHRIMYSAYQAVLFNFGSVLLWAVTKSLLPNSNLVRSLFAASTSACFLAIGMEYLEFLDTPGEEDFSASATSPRC</sequence>
<protein>
    <submittedName>
        <fullName evidence="2">Putative conserved plasma membrane protein</fullName>
    </submittedName>
</protein>
<reference evidence="2" key="1">
    <citation type="submission" date="2014-03" db="EMBL/GenBank/DDBJ databases">
        <title>The sialotranscriptome of Amblyomma triste, Amblyomma parvum and Amblyomma cajennense ticks, uncovered by 454-based RNA-seq.</title>
        <authorList>
            <person name="Garcia G.R."/>
            <person name="Gardinassi L.G."/>
            <person name="Ribeiro J.M."/>
            <person name="Anatriello E."/>
            <person name="Ferreira B.R."/>
            <person name="Moreira H.N."/>
            <person name="Mafra C."/>
            <person name="Olegario M.M."/>
            <person name="Szabo P.J."/>
            <person name="Miranda-Santos I.K."/>
            <person name="Maruyama S.R."/>
        </authorList>
    </citation>
    <scope>NUCLEOTIDE SEQUENCE</scope>
    <source>
        <strain evidence="2">Uberlandia</strain>
        <tissue evidence="2">Salivary glands</tissue>
    </source>
</reference>
<keyword evidence="1" id="KW-0472">Membrane</keyword>
<keyword evidence="1" id="KW-1133">Transmembrane helix</keyword>
<feature type="transmembrane region" description="Helical" evidence="1">
    <location>
        <begin position="29"/>
        <end position="48"/>
    </location>
</feature>
<organism evidence="2">
    <name type="scientific">Amblyomma cajennense</name>
    <name type="common">Cayenne tick</name>
    <name type="synonym">Acarus cajennensis</name>
    <dbReference type="NCBI Taxonomy" id="34607"/>
    <lineage>
        <taxon>Eukaryota</taxon>
        <taxon>Metazoa</taxon>
        <taxon>Ecdysozoa</taxon>
        <taxon>Arthropoda</taxon>
        <taxon>Chelicerata</taxon>
        <taxon>Arachnida</taxon>
        <taxon>Acari</taxon>
        <taxon>Parasitiformes</taxon>
        <taxon>Ixodida</taxon>
        <taxon>Ixodoidea</taxon>
        <taxon>Ixodidae</taxon>
        <taxon>Amblyomminae</taxon>
        <taxon>Amblyomma</taxon>
    </lineage>
</organism>